<proteinExistence type="predicted"/>
<keyword evidence="1" id="KW-0732">Signal</keyword>
<evidence type="ECO:0000256" key="1">
    <source>
        <dbReference type="SAM" id="SignalP"/>
    </source>
</evidence>
<evidence type="ECO:0000313" key="2">
    <source>
        <dbReference type="EMBL" id="UXC19925.1"/>
    </source>
</evidence>
<feature type="chain" id="PRO_5045975641" evidence="1">
    <location>
        <begin position="26"/>
        <end position="521"/>
    </location>
</feature>
<dbReference type="EMBL" id="CP104377">
    <property type="protein sequence ID" value="UXC19925.1"/>
    <property type="molecule type" value="Genomic_DNA"/>
</dbReference>
<keyword evidence="3" id="KW-1185">Reference proteome</keyword>
<reference evidence="2" key="1">
    <citation type="submission" date="2022-09" db="EMBL/GenBank/DDBJ databases">
        <title>Bacterial diversity in gut of crayfish and pufferfish.</title>
        <authorList>
            <person name="Huang Y."/>
        </authorList>
    </citation>
    <scope>NUCLEOTIDE SEQUENCE</scope>
    <source>
        <strain evidence="2">PR12</strain>
    </source>
</reference>
<evidence type="ECO:0000313" key="3">
    <source>
        <dbReference type="Proteomes" id="UP001058290"/>
    </source>
</evidence>
<protein>
    <submittedName>
        <fullName evidence="2">Uncharacterized protein</fullName>
    </submittedName>
</protein>
<gene>
    <name evidence="2" type="ORF">N4T19_07430</name>
</gene>
<sequence>MNKAMGIRSTVVASVLALASSMGWAARSFTPQAGTWAITEELDGKPGRGLAIDVQGNTFFMQVFGYETNGDATFYTATGQMDGDTVTAPLMQYQGGRSFGSDARDAVALESPGKVTVSFANGLQGTVQFPGEPGRAIQRFEMRSDDYVARYWSAGETRSFLGTTLDSNALAHRQVHINIGKPAQDLQWRVWMRGFHGVPWNTFICTKAADQDIFRCTNSEPQPADGNEPYVQSIALRIVNVDLVAELVVLEQGAVLTYPVMGTAIGGGSGSTITGCAFWLDLYIGDQINCNLSITPSSGTWLVEDEWTFKPGRGMAIDVQNGMALAQVFNYLPSGRPTFHMGSGSFQKAQTQLALNRYQGGRALGGPLQSAELAEAAGDLSLAFLYGGTSSRALSRVRGTVALPNEPQKQMVRMALEPGAADAQGLLGQWWLKFSTLIAPQDTVAVTLSRVEGLEAVSDDGAIRCTRADPAVPRRATCTWIRDGVTSTGYLFQEPGNRSGTVLQVRDRHGNLMGLGAVPLE</sequence>
<accession>A0ABY6A4F8</accession>
<name>A0ABY6A4F8_9BURK</name>
<dbReference type="Proteomes" id="UP001058290">
    <property type="component" value="Chromosome"/>
</dbReference>
<organism evidence="2 3">
    <name type="scientific">Comamonas squillarum</name>
    <dbReference type="NCBI Taxonomy" id="2977320"/>
    <lineage>
        <taxon>Bacteria</taxon>
        <taxon>Pseudomonadati</taxon>
        <taxon>Pseudomonadota</taxon>
        <taxon>Betaproteobacteria</taxon>
        <taxon>Burkholderiales</taxon>
        <taxon>Comamonadaceae</taxon>
        <taxon>Comamonas</taxon>
    </lineage>
</organism>
<dbReference type="RefSeq" id="WP_182342327.1">
    <property type="nucleotide sequence ID" value="NZ_CP104377.1"/>
</dbReference>
<feature type="signal peptide" evidence="1">
    <location>
        <begin position="1"/>
        <end position="25"/>
    </location>
</feature>